<feature type="chain" id="PRO_5037861905" evidence="1">
    <location>
        <begin position="21"/>
        <end position="329"/>
    </location>
</feature>
<keyword evidence="4" id="KW-1185">Reference proteome</keyword>
<dbReference type="EMBL" id="AP026867">
    <property type="protein sequence ID" value="BDS11719.1"/>
    <property type="molecule type" value="Genomic_DNA"/>
</dbReference>
<evidence type="ECO:0000256" key="1">
    <source>
        <dbReference type="SAM" id="SignalP"/>
    </source>
</evidence>
<gene>
    <name evidence="3" type="ORF">AsAng_0024330</name>
</gene>
<dbReference type="Proteomes" id="UP001060919">
    <property type="component" value="Chromosome"/>
</dbReference>
<name>A0A915YES9_9BACT</name>
<evidence type="ECO:0000313" key="4">
    <source>
        <dbReference type="Proteomes" id="UP001060919"/>
    </source>
</evidence>
<protein>
    <submittedName>
        <fullName evidence="3">DUF6089 family protein</fullName>
    </submittedName>
</protein>
<sequence>MRLKFLTWLLLLLSSTISYSQDYVYEERQKKRMQYIPRYPIEVGLHLGTTQFLGDLGGTSSAGQGFIADTDFLSIRSSFGLFSRYNMGGHFSFRLEMSYINLAGNDKFAGKDFSSTKFGSEDGWFRYYRNLHVHTHVFELSNSCQFIPYNFKLTGSRYTNSKQNVLSPYFVLGAGFIVFSPQAKYDGKWVDLKPLSTEGQGIIAGKDPYSSVQFIIPTGFGIQWEHNHDWLLSIEISHRFTFTDYLDDVSTDYVHPSIFADHFSPEKAALATALARRSQEQDPQDIYGYITAPGAQRGDPKNNDAYYTIAVRFAIYLKKSRPLALVKDY</sequence>
<feature type="domain" description="DUF6089" evidence="2">
    <location>
        <begin position="42"/>
        <end position="248"/>
    </location>
</feature>
<reference evidence="3" key="1">
    <citation type="submission" date="2022-09" db="EMBL/GenBank/DDBJ databases">
        <title>Aureispira anguillicida sp. nov., isolated from Leptocephalus of Japanese eel Anguilla japonica.</title>
        <authorList>
            <person name="Yuasa K."/>
            <person name="Mekata T."/>
            <person name="Ikunari K."/>
        </authorList>
    </citation>
    <scope>NUCLEOTIDE SEQUENCE</scope>
    <source>
        <strain evidence="3">EL160426</strain>
    </source>
</reference>
<organism evidence="3 4">
    <name type="scientific">Aureispira anguillae</name>
    <dbReference type="NCBI Taxonomy" id="2864201"/>
    <lineage>
        <taxon>Bacteria</taxon>
        <taxon>Pseudomonadati</taxon>
        <taxon>Bacteroidota</taxon>
        <taxon>Saprospiria</taxon>
        <taxon>Saprospirales</taxon>
        <taxon>Saprospiraceae</taxon>
        <taxon>Aureispira</taxon>
    </lineage>
</organism>
<dbReference type="Pfam" id="PF19573">
    <property type="entry name" value="DUF6089"/>
    <property type="match status" value="1"/>
</dbReference>
<evidence type="ECO:0000313" key="3">
    <source>
        <dbReference type="EMBL" id="BDS11719.1"/>
    </source>
</evidence>
<feature type="signal peptide" evidence="1">
    <location>
        <begin position="1"/>
        <end position="20"/>
    </location>
</feature>
<dbReference type="AlphaFoldDB" id="A0A915YES9"/>
<proteinExistence type="predicted"/>
<dbReference type="InterPro" id="IPR045743">
    <property type="entry name" value="DUF6089"/>
</dbReference>
<evidence type="ECO:0000259" key="2">
    <source>
        <dbReference type="Pfam" id="PF19573"/>
    </source>
</evidence>
<accession>A0A915YES9</accession>
<keyword evidence="1" id="KW-0732">Signal</keyword>
<dbReference type="KEGG" id="aup:AsAng_0024330"/>